<dbReference type="Proteomes" id="UP001055460">
    <property type="component" value="Chromosome"/>
</dbReference>
<dbReference type="AlphaFoldDB" id="A0A9Q8Y569"/>
<accession>A0A9Q8Y569</accession>
<dbReference type="OrthoDB" id="9804460at2"/>
<evidence type="ECO:0000313" key="1">
    <source>
        <dbReference type="EMBL" id="USJ21936.1"/>
    </source>
</evidence>
<dbReference type="InterPro" id="IPR009744">
    <property type="entry name" value="VirC1"/>
</dbReference>
<name>A0A9Q8Y569_ENSAD</name>
<dbReference type="PANTHER" id="PTHR13696">
    <property type="entry name" value="P-LOOP CONTAINING NUCLEOSIDE TRIPHOSPHATE HYDROLASE"/>
    <property type="match status" value="1"/>
</dbReference>
<evidence type="ECO:0000313" key="2">
    <source>
        <dbReference type="Proteomes" id="UP001055460"/>
    </source>
</evidence>
<sequence>MAIVSLANAKGGAGKTTAALLLACEFARRGDRVAVLDCDPLACMTDWFRHGRNDGNLFVLSGVATTTLSDHLRRLRGQVEHVIIDLSGAADVLVALAIGLSDLTLIPVQGCVMDARGAIQVLDLIRHIENNARANINHAVLLTRVNPIVTTRAMRRVKLLLSENRIRLVDTPLVERTAFRELFERGDTLSSLDPAKVSNLAKAQANAQAFANDVLTLLSPTGEAVRHGPFSSMCYRSQHVSEPAVLPV</sequence>
<dbReference type="EMBL" id="CP098807">
    <property type="protein sequence ID" value="USJ21936.1"/>
    <property type="molecule type" value="Genomic_DNA"/>
</dbReference>
<dbReference type="Gene3D" id="3.40.50.300">
    <property type="entry name" value="P-loop containing nucleotide triphosphate hydrolases"/>
    <property type="match status" value="1"/>
</dbReference>
<proteinExistence type="predicted"/>
<dbReference type="InterPro" id="IPR027417">
    <property type="entry name" value="P-loop_NTPase"/>
</dbReference>
<dbReference type="PANTHER" id="PTHR13696:SF96">
    <property type="entry name" value="COBQ_COBB_MIND_PARA NUCLEOTIDE BINDING DOMAIN-CONTAINING PROTEIN"/>
    <property type="match status" value="1"/>
</dbReference>
<protein>
    <submittedName>
        <fullName evidence="1">ParA family protein</fullName>
    </submittedName>
</protein>
<dbReference type="PIRSF" id="PIRSF009320">
    <property type="entry name" value="Nuc_binding_HP_1000"/>
    <property type="match status" value="1"/>
</dbReference>
<dbReference type="CDD" id="cd02042">
    <property type="entry name" value="ParAB_family"/>
    <property type="match status" value="1"/>
</dbReference>
<dbReference type="RefSeq" id="WP_063891130.1">
    <property type="nucleotide sequence ID" value="NZ_CAXURO020000001.1"/>
</dbReference>
<dbReference type="InterPro" id="IPR050678">
    <property type="entry name" value="DNA_Partitioning_ATPase"/>
</dbReference>
<gene>
    <name evidence="1" type="ORF">NE863_11470</name>
</gene>
<dbReference type="SUPFAM" id="SSF52540">
    <property type="entry name" value="P-loop containing nucleoside triphosphate hydrolases"/>
    <property type="match status" value="1"/>
</dbReference>
<reference evidence="1" key="1">
    <citation type="submission" date="2022-06" db="EMBL/GenBank/DDBJ databases">
        <title>Physiological and biochemical characterization and genomic elucidation of a strain of the genus Ensifer adhaerens M8 that combines arsenic oxidation and chromium reduction.</title>
        <authorList>
            <person name="Li X."/>
            <person name="Yu c."/>
        </authorList>
    </citation>
    <scope>NUCLEOTIDE SEQUENCE</scope>
    <source>
        <strain evidence="1">M8</strain>
    </source>
</reference>
<organism evidence="1 2">
    <name type="scientific">Ensifer adhaerens</name>
    <name type="common">Sinorhizobium morelense</name>
    <dbReference type="NCBI Taxonomy" id="106592"/>
    <lineage>
        <taxon>Bacteria</taxon>
        <taxon>Pseudomonadati</taxon>
        <taxon>Pseudomonadota</taxon>
        <taxon>Alphaproteobacteria</taxon>
        <taxon>Hyphomicrobiales</taxon>
        <taxon>Rhizobiaceae</taxon>
        <taxon>Sinorhizobium/Ensifer group</taxon>
        <taxon>Ensifer</taxon>
    </lineage>
</organism>
<dbReference type="Pfam" id="PF07015">
    <property type="entry name" value="VirC1"/>
    <property type="match status" value="1"/>
</dbReference>